<accession>L2GMN7</accession>
<dbReference type="RefSeq" id="XP_007604710.1">
    <property type="nucleotide sequence ID" value="XM_007604648.1"/>
</dbReference>
<dbReference type="InParanoid" id="L2GMN7"/>
<protein>
    <submittedName>
        <fullName evidence="1">Uncharacterized protein</fullName>
    </submittedName>
</protein>
<dbReference type="AlphaFoldDB" id="L2GMN7"/>
<evidence type="ECO:0000313" key="2">
    <source>
        <dbReference type="Proteomes" id="UP000011082"/>
    </source>
</evidence>
<dbReference type="GeneID" id="19881975"/>
<dbReference type="Proteomes" id="UP000011082">
    <property type="component" value="Unassembled WGS sequence"/>
</dbReference>
<gene>
    <name evidence="1" type="ORF">VICG_01264</name>
</gene>
<organism evidence="1 2">
    <name type="scientific">Vittaforma corneae (strain ATCC 50505)</name>
    <name type="common">Microsporidian parasite</name>
    <name type="synonym">Nosema corneum</name>
    <dbReference type="NCBI Taxonomy" id="993615"/>
    <lineage>
        <taxon>Eukaryota</taxon>
        <taxon>Fungi</taxon>
        <taxon>Fungi incertae sedis</taxon>
        <taxon>Microsporidia</taxon>
        <taxon>Nosematidae</taxon>
        <taxon>Vittaforma</taxon>
    </lineage>
</organism>
<dbReference type="EMBL" id="JH370139">
    <property type="protein sequence ID" value="ELA41760.1"/>
    <property type="molecule type" value="Genomic_DNA"/>
</dbReference>
<sequence>MLLDSLSESRRSYVRKICHTIIINNSDMIDDFSQYSNELQLKIVDTNPGKILCSVKDSIKAKFLLQEFRSGNTTEDYHDAFNHIEVYNQDTFDAFCILQSKYDDFGRIVKVYKVTDNDSKEKFCFDEKFQEQLANPAGILKLFTSSSSILNVKFTKKIHKDSCPMDDPKFNDFDKIVYLILKCDRKDRVLVEYASCIINYMSDSLVLLVNLYEHIFPIFLQISSEFSGILVKILIKRIKMFIENGVACCEETKDHEITFKIKRLVNTLQQNSLISEADLKSFGVQAINKPDVVEL</sequence>
<dbReference type="HOGENOM" id="CLU_943987_0_0_1"/>
<dbReference type="VEuPathDB" id="MicrosporidiaDB:VICG_01264"/>
<proteinExistence type="predicted"/>
<evidence type="ECO:0000313" key="1">
    <source>
        <dbReference type="EMBL" id="ELA41760.1"/>
    </source>
</evidence>
<keyword evidence="2" id="KW-1185">Reference proteome</keyword>
<name>L2GMN7_VITCO</name>
<reference evidence="2" key="1">
    <citation type="submission" date="2011-05" db="EMBL/GenBank/DDBJ databases">
        <title>The genome sequence of Vittaforma corneae strain ATCC 50505.</title>
        <authorList>
            <consortium name="The Broad Institute Genome Sequencing Platform"/>
            <person name="Cuomo C."/>
            <person name="Didier E."/>
            <person name="Bowers L."/>
            <person name="Young S.K."/>
            <person name="Zeng Q."/>
            <person name="Gargeya S."/>
            <person name="Fitzgerald M."/>
            <person name="Haas B."/>
            <person name="Abouelleil A."/>
            <person name="Alvarado L."/>
            <person name="Arachchi H.M."/>
            <person name="Berlin A."/>
            <person name="Chapman S.B."/>
            <person name="Gearin G."/>
            <person name="Goldberg J."/>
            <person name="Griggs A."/>
            <person name="Gujja S."/>
            <person name="Hansen M."/>
            <person name="Heiman D."/>
            <person name="Howarth C."/>
            <person name="Larimer J."/>
            <person name="Lui A."/>
            <person name="MacDonald P.J.P."/>
            <person name="McCowen C."/>
            <person name="Montmayeur A."/>
            <person name="Murphy C."/>
            <person name="Neiman D."/>
            <person name="Pearson M."/>
            <person name="Priest M."/>
            <person name="Roberts A."/>
            <person name="Saif S."/>
            <person name="Shea T."/>
            <person name="Sisk P."/>
            <person name="Stolte C."/>
            <person name="Sykes S."/>
            <person name="Wortman J."/>
            <person name="Nusbaum C."/>
            <person name="Birren B."/>
        </authorList>
    </citation>
    <scope>NUCLEOTIDE SEQUENCE [LARGE SCALE GENOMIC DNA]</scope>
    <source>
        <strain evidence="2">ATCC 50505</strain>
    </source>
</reference>